<reference evidence="1" key="1">
    <citation type="submission" date="2022-08" db="EMBL/GenBank/DDBJ databases">
        <title>Genomic Encyclopedia of Type Strains, Phase III (KMG-III): the genomes of soil and plant-associated and newly described type strains.</title>
        <authorList>
            <person name="Whitman W."/>
        </authorList>
    </citation>
    <scope>NUCLEOTIDE SEQUENCE</scope>
    <source>
        <strain evidence="1">HMT 1</strain>
    </source>
</reference>
<organism evidence="1 2">
    <name type="scientific">Methylohalomonas lacus</name>
    <dbReference type="NCBI Taxonomy" id="398773"/>
    <lineage>
        <taxon>Bacteria</taxon>
        <taxon>Pseudomonadati</taxon>
        <taxon>Pseudomonadota</taxon>
        <taxon>Gammaproteobacteria</taxon>
        <taxon>Methylohalomonadales</taxon>
        <taxon>Methylohalomonadaceae</taxon>
        <taxon>Methylohalomonas</taxon>
    </lineage>
</organism>
<keyword evidence="2" id="KW-1185">Reference proteome</keyword>
<evidence type="ECO:0000313" key="1">
    <source>
        <dbReference type="EMBL" id="MCS3902197.1"/>
    </source>
</evidence>
<gene>
    <name evidence="1" type="ORF">J2T55_000189</name>
</gene>
<proteinExistence type="predicted"/>
<sequence>MYCRNCHRLVCVGECYCTACQQQLRMAPPRPPTKVLESLYSCVRRWLKRDPGQGRNEPEH</sequence>
<comment type="caution">
    <text evidence="1">The sequence shown here is derived from an EMBL/GenBank/DDBJ whole genome shotgun (WGS) entry which is preliminary data.</text>
</comment>
<accession>A0AAE3HJT9</accession>
<dbReference type="AlphaFoldDB" id="A0AAE3HJT9"/>
<dbReference type="EMBL" id="JANUCT010000001">
    <property type="protein sequence ID" value="MCS3902197.1"/>
    <property type="molecule type" value="Genomic_DNA"/>
</dbReference>
<protein>
    <submittedName>
        <fullName evidence="1">Ferredoxin</fullName>
    </submittedName>
</protein>
<name>A0AAE3HJT9_9GAMM</name>
<evidence type="ECO:0000313" key="2">
    <source>
        <dbReference type="Proteomes" id="UP001204445"/>
    </source>
</evidence>
<dbReference type="Proteomes" id="UP001204445">
    <property type="component" value="Unassembled WGS sequence"/>
</dbReference>